<sequence>MAEKQIMVGYVQLTEEESERLFEEVKKDKQIDSYDALQDLMEDFESRVIEPETKPLADVMDDKEAPTEEKDTGVRYIEIFNKLEEDSRYRIKSSKQP</sequence>
<accession>A0A3M8P4V3</accession>
<keyword evidence="3" id="KW-1185">Reference proteome</keyword>
<dbReference type="AlphaFoldDB" id="A0A3M8P4V3"/>
<proteinExistence type="predicted"/>
<dbReference type="RefSeq" id="WP_123166421.1">
    <property type="nucleotide sequence ID" value="NZ_RIAX01000015.1"/>
</dbReference>
<dbReference type="OrthoDB" id="2428990at2"/>
<reference evidence="2 3" key="1">
    <citation type="journal article" date="2018" name="Int. J. Syst. Evol. Microbiol.">
        <title>Planococcus salinus sp. nov., a moderately halophilic bacterium isolated from a saline-alkali soil.</title>
        <authorList>
            <person name="Gan L."/>
        </authorList>
    </citation>
    <scope>NUCLEOTIDE SEQUENCE [LARGE SCALE GENOMIC DNA]</scope>
    <source>
        <strain evidence="2 3">LCB217</strain>
    </source>
</reference>
<dbReference type="Proteomes" id="UP000275473">
    <property type="component" value="Unassembled WGS sequence"/>
</dbReference>
<evidence type="ECO:0000313" key="2">
    <source>
        <dbReference type="EMBL" id="RNF38380.1"/>
    </source>
</evidence>
<organism evidence="2 3">
    <name type="scientific">Planococcus salinus</name>
    <dbReference type="NCBI Taxonomy" id="1848460"/>
    <lineage>
        <taxon>Bacteria</taxon>
        <taxon>Bacillati</taxon>
        <taxon>Bacillota</taxon>
        <taxon>Bacilli</taxon>
        <taxon>Bacillales</taxon>
        <taxon>Caryophanaceae</taxon>
        <taxon>Planococcus</taxon>
    </lineage>
</organism>
<evidence type="ECO:0000256" key="1">
    <source>
        <dbReference type="SAM" id="MobiDB-lite"/>
    </source>
</evidence>
<protein>
    <submittedName>
        <fullName evidence="2">Uncharacterized protein</fullName>
    </submittedName>
</protein>
<feature type="region of interest" description="Disordered" evidence="1">
    <location>
        <begin position="52"/>
        <end position="71"/>
    </location>
</feature>
<name>A0A3M8P4V3_9BACL</name>
<comment type="caution">
    <text evidence="2">The sequence shown here is derived from an EMBL/GenBank/DDBJ whole genome shotgun (WGS) entry which is preliminary data.</text>
</comment>
<dbReference type="EMBL" id="RIAX01000015">
    <property type="protein sequence ID" value="RNF38380.1"/>
    <property type="molecule type" value="Genomic_DNA"/>
</dbReference>
<gene>
    <name evidence="2" type="ORF">EEX84_14790</name>
</gene>
<evidence type="ECO:0000313" key="3">
    <source>
        <dbReference type="Proteomes" id="UP000275473"/>
    </source>
</evidence>